<dbReference type="InterPro" id="IPR003675">
    <property type="entry name" value="Rce1/LyrA-like_dom"/>
</dbReference>
<feature type="transmembrane region" description="Helical" evidence="1">
    <location>
        <begin position="171"/>
        <end position="190"/>
    </location>
</feature>
<keyword evidence="1" id="KW-0812">Transmembrane</keyword>
<protein>
    <recommendedName>
        <fullName evidence="2">CAAX prenyl protease 2/Lysostaphin resistance protein A-like domain-containing protein</fullName>
    </recommendedName>
</protein>
<name>A0A1F5MIC5_9BACT</name>
<reference evidence="3 4" key="1">
    <citation type="journal article" date="2016" name="Nat. Commun.">
        <title>Thousands of microbial genomes shed light on interconnected biogeochemical processes in an aquifer system.</title>
        <authorList>
            <person name="Anantharaman K."/>
            <person name="Brown C.T."/>
            <person name="Hug L.A."/>
            <person name="Sharon I."/>
            <person name="Castelle C.J."/>
            <person name="Probst A.J."/>
            <person name="Thomas B.C."/>
            <person name="Singh A."/>
            <person name="Wilkins M.J."/>
            <person name="Karaoz U."/>
            <person name="Brodie E.L."/>
            <person name="Williams K.H."/>
            <person name="Hubbard S.S."/>
            <person name="Banfield J.F."/>
        </authorList>
    </citation>
    <scope>NUCLEOTIDE SEQUENCE [LARGE SCALE GENOMIC DNA]</scope>
</reference>
<feature type="transmembrane region" description="Helical" evidence="1">
    <location>
        <begin position="22"/>
        <end position="40"/>
    </location>
</feature>
<dbReference type="GO" id="GO:0080120">
    <property type="term" value="P:CAAX-box protein maturation"/>
    <property type="evidence" value="ECO:0007669"/>
    <property type="project" value="UniProtKB-ARBA"/>
</dbReference>
<feature type="transmembrane region" description="Helical" evidence="1">
    <location>
        <begin position="227"/>
        <end position="246"/>
    </location>
</feature>
<feature type="transmembrane region" description="Helical" evidence="1">
    <location>
        <begin position="140"/>
        <end position="159"/>
    </location>
</feature>
<keyword evidence="1" id="KW-0472">Membrane</keyword>
<dbReference type="GO" id="GO:0004175">
    <property type="term" value="F:endopeptidase activity"/>
    <property type="evidence" value="ECO:0007669"/>
    <property type="project" value="UniProtKB-ARBA"/>
</dbReference>
<evidence type="ECO:0000256" key="1">
    <source>
        <dbReference type="SAM" id="Phobius"/>
    </source>
</evidence>
<comment type="caution">
    <text evidence="3">The sequence shown here is derived from an EMBL/GenBank/DDBJ whole genome shotgun (WGS) entry which is preliminary data.</text>
</comment>
<dbReference type="EMBL" id="MFDO01000024">
    <property type="protein sequence ID" value="OGE65137.1"/>
    <property type="molecule type" value="Genomic_DNA"/>
</dbReference>
<feature type="transmembrane region" description="Helical" evidence="1">
    <location>
        <begin position="99"/>
        <end position="120"/>
    </location>
</feature>
<sequence>MIDQSIHNHFLDSLPSISFKEFFIKIFLIFFSVSLIIYTLHKPIVQFYSSNYYLSIIGSMYPTIIEHLFYITLIAILFYKFELGKLLRQLFPHKVNKSLTLFFTTLALILIIPFVIRLIGGLQIHPALNEATPNQVIEKLFNPLALLLLSGFLFIRAFIEEFIFRFVIFRFLRRKGLLISVIISTLLFSLLHQFGFVASINTFIFGALIALYYEYSNSFLKTVFLHLLNNLIFATPIISLIEYYLLKL</sequence>
<feature type="domain" description="CAAX prenyl protease 2/Lysostaphin resistance protein A-like" evidence="2">
    <location>
        <begin position="145"/>
        <end position="232"/>
    </location>
</feature>
<feature type="transmembrane region" description="Helical" evidence="1">
    <location>
        <begin position="196"/>
        <end position="215"/>
    </location>
</feature>
<dbReference type="Proteomes" id="UP000178017">
    <property type="component" value="Unassembled WGS sequence"/>
</dbReference>
<dbReference type="Pfam" id="PF02517">
    <property type="entry name" value="Rce1-like"/>
    <property type="match status" value="1"/>
</dbReference>
<accession>A0A1F5MIC5</accession>
<organism evidence="3 4">
    <name type="scientific">Candidatus Daviesbacteria bacterium RIFCSPLOWO2_01_FULL_40_24</name>
    <dbReference type="NCBI Taxonomy" id="1797787"/>
    <lineage>
        <taxon>Bacteria</taxon>
        <taxon>Candidatus Daviesiibacteriota</taxon>
    </lineage>
</organism>
<proteinExistence type="predicted"/>
<feature type="transmembrane region" description="Helical" evidence="1">
    <location>
        <begin position="52"/>
        <end position="79"/>
    </location>
</feature>
<evidence type="ECO:0000313" key="4">
    <source>
        <dbReference type="Proteomes" id="UP000178017"/>
    </source>
</evidence>
<dbReference type="AlphaFoldDB" id="A0A1F5MIC5"/>
<keyword evidence="1" id="KW-1133">Transmembrane helix</keyword>
<gene>
    <name evidence="3" type="ORF">A3B49_03145</name>
</gene>
<evidence type="ECO:0000313" key="3">
    <source>
        <dbReference type="EMBL" id="OGE65137.1"/>
    </source>
</evidence>
<evidence type="ECO:0000259" key="2">
    <source>
        <dbReference type="Pfam" id="PF02517"/>
    </source>
</evidence>